<evidence type="ECO:0000313" key="2">
    <source>
        <dbReference type="EMBL" id="HHM44686.1"/>
    </source>
</evidence>
<protein>
    <submittedName>
        <fullName evidence="2">Uncharacterized protein</fullName>
    </submittedName>
</protein>
<accession>A0A7J3VUP9</accession>
<keyword evidence="1" id="KW-0472">Membrane</keyword>
<name>A0A7J3VUP9_CALS0</name>
<gene>
    <name evidence="2" type="ORF">ENM31_05265</name>
</gene>
<feature type="transmembrane region" description="Helical" evidence="1">
    <location>
        <begin position="49"/>
        <end position="68"/>
    </location>
</feature>
<reference evidence="2" key="1">
    <citation type="journal article" date="2020" name="mSystems">
        <title>Genome- and Community-Level Interaction Insights into Carbon Utilization and Element Cycling Functions of Hydrothermarchaeota in Hydrothermal Sediment.</title>
        <authorList>
            <person name="Zhou Z."/>
            <person name="Liu Y."/>
            <person name="Xu W."/>
            <person name="Pan J."/>
            <person name="Luo Z.H."/>
            <person name="Li M."/>
        </authorList>
    </citation>
    <scope>NUCLEOTIDE SEQUENCE [LARGE SCALE GENOMIC DNA]</scope>
    <source>
        <strain evidence="2">SpSt-1074</strain>
    </source>
</reference>
<keyword evidence="1" id="KW-0812">Transmembrane</keyword>
<dbReference type="AlphaFoldDB" id="A0A7J3VUP9"/>
<comment type="caution">
    <text evidence="2">The sequence shown here is derived from an EMBL/GenBank/DDBJ whole genome shotgun (WGS) entry which is preliminary data.</text>
</comment>
<proteinExistence type="predicted"/>
<dbReference type="EMBL" id="DRXH01000180">
    <property type="protein sequence ID" value="HHM44686.1"/>
    <property type="molecule type" value="Genomic_DNA"/>
</dbReference>
<sequence>MDDDVDGEEDEYWIVRIPKPRRLMRAVGRLFGGVGQGVLKKTITVDVPFTIITSALIGVLMFVFFTAVVKIPDLVAALFTAILLGFYLYVLRSETRR</sequence>
<keyword evidence="1" id="KW-1133">Transmembrane helix</keyword>
<feature type="transmembrane region" description="Helical" evidence="1">
    <location>
        <begin position="74"/>
        <end position="91"/>
    </location>
</feature>
<evidence type="ECO:0000256" key="1">
    <source>
        <dbReference type="SAM" id="Phobius"/>
    </source>
</evidence>
<organism evidence="2">
    <name type="scientific">Caldiarchaeum subterraneum</name>
    <dbReference type="NCBI Taxonomy" id="311458"/>
    <lineage>
        <taxon>Archaea</taxon>
        <taxon>Nitrososphaerota</taxon>
        <taxon>Candidatus Caldarchaeales</taxon>
        <taxon>Candidatus Caldarchaeaceae</taxon>
        <taxon>Candidatus Caldarchaeum</taxon>
    </lineage>
</organism>